<accession>A0ABR2K5T7</accession>
<feature type="transmembrane region" description="Helical" evidence="1">
    <location>
        <begin position="81"/>
        <end position="106"/>
    </location>
</feature>
<comment type="caution">
    <text evidence="2">The sequence shown here is derived from an EMBL/GenBank/DDBJ whole genome shotgun (WGS) entry which is preliminary data.</text>
</comment>
<name>A0ABR2K5T7_9EUKA</name>
<keyword evidence="1" id="KW-0812">Transmembrane</keyword>
<keyword evidence="1" id="KW-1133">Transmembrane helix</keyword>
<gene>
    <name evidence="2" type="ORF">M9Y10_041944</name>
</gene>
<evidence type="ECO:0000313" key="3">
    <source>
        <dbReference type="Proteomes" id="UP001470230"/>
    </source>
</evidence>
<evidence type="ECO:0000256" key="1">
    <source>
        <dbReference type="SAM" id="Phobius"/>
    </source>
</evidence>
<organism evidence="2 3">
    <name type="scientific">Tritrichomonas musculus</name>
    <dbReference type="NCBI Taxonomy" id="1915356"/>
    <lineage>
        <taxon>Eukaryota</taxon>
        <taxon>Metamonada</taxon>
        <taxon>Parabasalia</taxon>
        <taxon>Tritrichomonadida</taxon>
        <taxon>Tritrichomonadidae</taxon>
        <taxon>Tritrichomonas</taxon>
    </lineage>
</organism>
<reference evidence="2 3" key="1">
    <citation type="submission" date="2024-04" db="EMBL/GenBank/DDBJ databases">
        <title>Tritrichomonas musculus Genome.</title>
        <authorList>
            <person name="Alves-Ferreira E."/>
            <person name="Grigg M."/>
            <person name="Lorenzi H."/>
            <person name="Galac M."/>
        </authorList>
    </citation>
    <scope>NUCLEOTIDE SEQUENCE [LARGE SCALE GENOMIC DNA]</scope>
    <source>
        <strain evidence="2 3">EAF2021</strain>
    </source>
</reference>
<sequence>MLRNISLICTTQLIFQSPLLLSSVSSQLSVRQTNVISFINFKKNINSYSSFLNRSVKKEEIFSTEDIFTPVSGIGKSKRDMFIGGIIAISLIFFTNFSILAFYLCVKSRSKENSNELSMSSSLFVNLNQDVKINPN</sequence>
<evidence type="ECO:0008006" key="4">
    <source>
        <dbReference type="Google" id="ProtNLM"/>
    </source>
</evidence>
<keyword evidence="3" id="KW-1185">Reference proteome</keyword>
<protein>
    <recommendedName>
        <fullName evidence="4">Transmembrane protein</fullName>
    </recommendedName>
</protein>
<evidence type="ECO:0000313" key="2">
    <source>
        <dbReference type="EMBL" id="KAK8886481.1"/>
    </source>
</evidence>
<proteinExistence type="predicted"/>
<keyword evidence="1" id="KW-0472">Membrane</keyword>
<dbReference type="EMBL" id="JAPFFF010000007">
    <property type="protein sequence ID" value="KAK8886481.1"/>
    <property type="molecule type" value="Genomic_DNA"/>
</dbReference>
<dbReference type="Proteomes" id="UP001470230">
    <property type="component" value="Unassembled WGS sequence"/>
</dbReference>